<feature type="signal peptide" evidence="1">
    <location>
        <begin position="1"/>
        <end position="21"/>
    </location>
</feature>
<accession>A0A5Q2QHJ6</accession>
<evidence type="ECO:0000256" key="1">
    <source>
        <dbReference type="SAM" id="SignalP"/>
    </source>
</evidence>
<evidence type="ECO:0000313" key="4">
    <source>
        <dbReference type="Proteomes" id="UP000388235"/>
    </source>
</evidence>
<dbReference type="EMBL" id="CP045871">
    <property type="protein sequence ID" value="QGG81310.1"/>
    <property type="molecule type" value="Genomic_DNA"/>
</dbReference>
<name>A0A5Q2QHJ6_9GAMM</name>
<proteinExistence type="predicted"/>
<feature type="domain" description="ABC-type glycine betaine transport system substrate-binding" evidence="2">
    <location>
        <begin position="25"/>
        <end position="307"/>
    </location>
</feature>
<reference evidence="3 4" key="1">
    <citation type="submission" date="2019-11" db="EMBL/GenBank/DDBJ databases">
        <authorList>
            <person name="Khan S.A."/>
            <person name="Jeon C.O."/>
            <person name="Chun B.H."/>
        </authorList>
    </citation>
    <scope>NUCLEOTIDE SEQUENCE [LARGE SCALE GENOMIC DNA]</scope>
    <source>
        <strain evidence="3 4">IMCC 1097</strain>
    </source>
</reference>
<evidence type="ECO:0000313" key="3">
    <source>
        <dbReference type="EMBL" id="QGG81310.1"/>
    </source>
</evidence>
<keyword evidence="1" id="KW-0732">Signal</keyword>
<dbReference type="KEGG" id="llp:GH975_08320"/>
<dbReference type="GO" id="GO:0022857">
    <property type="term" value="F:transmembrane transporter activity"/>
    <property type="evidence" value="ECO:0007669"/>
    <property type="project" value="InterPro"/>
</dbReference>
<evidence type="ECO:0000259" key="2">
    <source>
        <dbReference type="Pfam" id="PF04069"/>
    </source>
</evidence>
<dbReference type="InterPro" id="IPR007210">
    <property type="entry name" value="ABC_Gly_betaine_transp_sub-bd"/>
</dbReference>
<feature type="chain" id="PRO_5024363811" evidence="1">
    <location>
        <begin position="22"/>
        <end position="328"/>
    </location>
</feature>
<keyword evidence="4" id="KW-1185">Reference proteome</keyword>
<protein>
    <submittedName>
        <fullName evidence="3">ABC transporter substrate-binding protein</fullName>
    </submittedName>
</protein>
<dbReference type="Pfam" id="PF04069">
    <property type="entry name" value="OpuAC"/>
    <property type="match status" value="1"/>
</dbReference>
<dbReference type="Gene3D" id="3.40.190.100">
    <property type="entry name" value="Glycine betaine-binding periplasmic protein, domain 2"/>
    <property type="match status" value="1"/>
</dbReference>
<dbReference type="OrthoDB" id="9786266at2"/>
<organism evidence="3 4">
    <name type="scientific">Litorivicinus lipolyticus</name>
    <dbReference type="NCBI Taxonomy" id="418701"/>
    <lineage>
        <taxon>Bacteria</taxon>
        <taxon>Pseudomonadati</taxon>
        <taxon>Pseudomonadota</taxon>
        <taxon>Gammaproteobacteria</taxon>
        <taxon>Oceanospirillales</taxon>
        <taxon>Litorivicinaceae</taxon>
        <taxon>Litorivicinus</taxon>
    </lineage>
</organism>
<dbReference type="Proteomes" id="UP000388235">
    <property type="component" value="Chromosome"/>
</dbReference>
<dbReference type="GO" id="GO:0043190">
    <property type="term" value="C:ATP-binding cassette (ABC) transporter complex"/>
    <property type="evidence" value="ECO:0007669"/>
    <property type="project" value="InterPro"/>
</dbReference>
<sequence length="328" mass="35818">MCKRFSSLALVSAFAAPVAMAECGDVSVAEMNWASAEVIANIDSFIMTEGYGCNVELIPGATLPSFTSLNEKGRPQVLPEMWANAAALLIDQGVSEGRMEVLNEAPFATAGEGYFIPRWLQEANPELTTVEAVLSRPDLFPHPEDDARGGIHTCPAGWGCEINTGNLFRAFDMESKGWDLVMTGSGAGLDGTIAKAGQRDEPWFGYYWTPTTLIGQYDMVLLDWETGFDGEHWDACIVNAECTDPKPTRWTESRVVSLATTDFSTEHPELATYLKKRVLKDAEIGQILSWKADNQATGEDTAMEFLATSDAWKSWVPADVAAKVEKAL</sequence>
<dbReference type="SUPFAM" id="SSF53850">
    <property type="entry name" value="Periplasmic binding protein-like II"/>
    <property type="match status" value="1"/>
</dbReference>
<gene>
    <name evidence="3" type="ORF">GH975_08320</name>
</gene>
<dbReference type="AlphaFoldDB" id="A0A5Q2QHJ6"/>